<reference evidence="2 3" key="1">
    <citation type="submission" date="2019-04" db="EMBL/GenBank/DDBJ databases">
        <title>An improved genome assembly and genetic linkage map for asparagus bean, Vigna unguiculata ssp. sesquipedialis.</title>
        <authorList>
            <person name="Xia Q."/>
            <person name="Zhang R."/>
            <person name="Dong Y."/>
        </authorList>
    </citation>
    <scope>NUCLEOTIDE SEQUENCE [LARGE SCALE GENOMIC DNA]</scope>
    <source>
        <tissue evidence="2">Leaf</tissue>
    </source>
</reference>
<gene>
    <name evidence="2" type="ORF">DEO72_LG1g2272</name>
</gene>
<feature type="compositionally biased region" description="Basic and acidic residues" evidence="1">
    <location>
        <begin position="45"/>
        <end position="58"/>
    </location>
</feature>
<evidence type="ECO:0000313" key="3">
    <source>
        <dbReference type="Proteomes" id="UP000501690"/>
    </source>
</evidence>
<evidence type="ECO:0000313" key="2">
    <source>
        <dbReference type="EMBL" id="QCD78636.1"/>
    </source>
</evidence>
<evidence type="ECO:0000256" key="1">
    <source>
        <dbReference type="SAM" id="MobiDB-lite"/>
    </source>
</evidence>
<sequence>MSTPNFVWSTHTKRGQLKNVLSQLAPLRLYASPDPPATSTAPVYRVHDHRQTQADRVS</sequence>
<proteinExistence type="predicted"/>
<organism evidence="2 3">
    <name type="scientific">Vigna unguiculata</name>
    <name type="common">Cowpea</name>
    <dbReference type="NCBI Taxonomy" id="3917"/>
    <lineage>
        <taxon>Eukaryota</taxon>
        <taxon>Viridiplantae</taxon>
        <taxon>Streptophyta</taxon>
        <taxon>Embryophyta</taxon>
        <taxon>Tracheophyta</taxon>
        <taxon>Spermatophyta</taxon>
        <taxon>Magnoliopsida</taxon>
        <taxon>eudicotyledons</taxon>
        <taxon>Gunneridae</taxon>
        <taxon>Pentapetalae</taxon>
        <taxon>rosids</taxon>
        <taxon>fabids</taxon>
        <taxon>Fabales</taxon>
        <taxon>Fabaceae</taxon>
        <taxon>Papilionoideae</taxon>
        <taxon>50 kb inversion clade</taxon>
        <taxon>NPAAA clade</taxon>
        <taxon>indigoferoid/millettioid clade</taxon>
        <taxon>Phaseoleae</taxon>
        <taxon>Vigna</taxon>
    </lineage>
</organism>
<dbReference type="EMBL" id="CP039345">
    <property type="protein sequence ID" value="QCD78636.1"/>
    <property type="molecule type" value="Genomic_DNA"/>
</dbReference>
<dbReference type="Proteomes" id="UP000501690">
    <property type="component" value="Linkage Group LG1"/>
</dbReference>
<name>A0A4D6KKT9_VIGUN</name>
<protein>
    <submittedName>
        <fullName evidence="2">Uncharacterized protein</fullName>
    </submittedName>
</protein>
<keyword evidence="3" id="KW-1185">Reference proteome</keyword>
<dbReference type="AlphaFoldDB" id="A0A4D6KKT9"/>
<accession>A0A4D6KKT9</accession>
<feature type="region of interest" description="Disordered" evidence="1">
    <location>
        <begin position="32"/>
        <end position="58"/>
    </location>
</feature>